<comment type="caution">
    <text evidence="1">The sequence shown here is derived from an EMBL/GenBank/DDBJ whole genome shotgun (WGS) entry which is preliminary data.</text>
</comment>
<organism evidence="1 2">
    <name type="scientific">Nocardiopsis alborubida</name>
    <dbReference type="NCBI Taxonomy" id="146802"/>
    <lineage>
        <taxon>Bacteria</taxon>
        <taxon>Bacillati</taxon>
        <taxon>Actinomycetota</taxon>
        <taxon>Actinomycetes</taxon>
        <taxon>Streptosporangiales</taxon>
        <taxon>Nocardiopsidaceae</taxon>
        <taxon>Nocardiopsis</taxon>
    </lineage>
</organism>
<dbReference type="Proteomes" id="UP000553209">
    <property type="component" value="Unassembled WGS sequence"/>
</dbReference>
<dbReference type="AlphaFoldDB" id="A0A7X6M8M2"/>
<proteinExistence type="predicted"/>
<reference evidence="1 2" key="1">
    <citation type="submission" date="2020-04" db="EMBL/GenBank/DDBJ databases">
        <title>MicrobeNet Type strains.</title>
        <authorList>
            <person name="Nicholson A.C."/>
        </authorList>
    </citation>
    <scope>NUCLEOTIDE SEQUENCE [LARGE SCALE GENOMIC DNA]</scope>
    <source>
        <strain evidence="1 2">ATCC 23612</strain>
    </source>
</reference>
<dbReference type="Gene3D" id="3.40.50.150">
    <property type="entry name" value="Vaccinia Virus protein VP39"/>
    <property type="match status" value="1"/>
</dbReference>
<dbReference type="InterPro" id="IPR006764">
    <property type="entry name" value="SAM_dep_MeTrfase_SAV2177_type"/>
</dbReference>
<gene>
    <name evidence="1" type="ORF">HGB44_03540</name>
</gene>
<name>A0A7X6M8M2_9ACTN</name>
<dbReference type="SUPFAM" id="SSF53335">
    <property type="entry name" value="S-adenosyl-L-methionine-dependent methyltransferases"/>
    <property type="match status" value="1"/>
</dbReference>
<dbReference type="Pfam" id="PF04672">
    <property type="entry name" value="Methyltransf_19"/>
    <property type="match status" value="1"/>
</dbReference>
<dbReference type="InterPro" id="IPR029063">
    <property type="entry name" value="SAM-dependent_MTases_sf"/>
</dbReference>
<accession>A0A7X6M8M2</accession>
<dbReference type="RefSeq" id="WP_168443939.1">
    <property type="nucleotide sequence ID" value="NZ_JAAXPG010000002.1"/>
</dbReference>
<protein>
    <recommendedName>
        <fullName evidence="3">S-adenosyl methyltransferase</fullName>
    </recommendedName>
</protein>
<evidence type="ECO:0000313" key="2">
    <source>
        <dbReference type="Proteomes" id="UP000553209"/>
    </source>
</evidence>
<evidence type="ECO:0008006" key="3">
    <source>
        <dbReference type="Google" id="ProtNLM"/>
    </source>
</evidence>
<evidence type="ECO:0000313" key="1">
    <source>
        <dbReference type="EMBL" id="NKY96751.1"/>
    </source>
</evidence>
<dbReference type="EMBL" id="JAAXPG010000002">
    <property type="protein sequence ID" value="NKY96751.1"/>
    <property type="molecule type" value="Genomic_DNA"/>
</dbReference>
<sequence>MNAHTTAPEPCSVAEVQAALLGVSTTPRAEAYARMMHQVVPRAWGLAHAGRDWVGALLTQLRPWGLTQVADLGCGMPRRTPATASHPVDTHEYALAVRMRRCAYLDIDPAVVEHRRAGLAPYQGGAALADLTDLAQVRAGLAACDIDPHQPTVLILGWVLALLDDDQALSVLASLPNLVAPDSYVAVSHPTGRGPWSALMTRTTGALVQFRSAPHLLDLMTQSGMVPHQGPTPVTAWPTPACPTPGTDVLCALARIGGQR</sequence>
<keyword evidence="2" id="KW-1185">Reference proteome</keyword>